<feature type="transmembrane region" description="Helical" evidence="7">
    <location>
        <begin position="452"/>
        <end position="475"/>
    </location>
</feature>
<dbReference type="AlphaFoldDB" id="A0A0L6JU18"/>
<keyword evidence="11" id="KW-1185">Reference proteome</keyword>
<name>A0A0L6JU18_9FIRM</name>
<dbReference type="InterPro" id="IPR005150">
    <property type="entry name" value="Cellulose_synth"/>
</dbReference>
<dbReference type="InterPro" id="IPR050321">
    <property type="entry name" value="Glycosyltr_2/OpgH_subfam"/>
</dbReference>
<dbReference type="GO" id="GO:0035438">
    <property type="term" value="F:cyclic-di-GMP binding"/>
    <property type="evidence" value="ECO:0007669"/>
    <property type="project" value="InterPro"/>
</dbReference>
<feature type="transmembrane region" description="Helical" evidence="7">
    <location>
        <begin position="481"/>
        <end position="502"/>
    </location>
</feature>
<evidence type="ECO:0000256" key="5">
    <source>
        <dbReference type="ARBA" id="ARBA00022989"/>
    </source>
</evidence>
<proteinExistence type="predicted"/>
<comment type="caution">
    <text evidence="10">The sequence shown here is derived from an EMBL/GenBank/DDBJ whole genome shotgun (WGS) entry which is preliminary data.</text>
</comment>
<feature type="transmembrane region" description="Helical" evidence="7">
    <location>
        <begin position="55"/>
        <end position="77"/>
    </location>
</feature>
<evidence type="ECO:0000256" key="7">
    <source>
        <dbReference type="SAM" id="Phobius"/>
    </source>
</evidence>
<dbReference type="GO" id="GO:0016760">
    <property type="term" value="F:cellulose synthase (UDP-forming) activity"/>
    <property type="evidence" value="ECO:0007669"/>
    <property type="project" value="InterPro"/>
</dbReference>
<evidence type="ECO:0000256" key="4">
    <source>
        <dbReference type="ARBA" id="ARBA00022692"/>
    </source>
</evidence>
<keyword evidence="3" id="KW-0808">Transferase</keyword>
<evidence type="ECO:0000313" key="10">
    <source>
        <dbReference type="EMBL" id="KNY28922.1"/>
    </source>
</evidence>
<organism evidence="10 11">
    <name type="scientific">Pseudobacteroides cellulosolvens ATCC 35603 = DSM 2933</name>
    <dbReference type="NCBI Taxonomy" id="398512"/>
    <lineage>
        <taxon>Bacteria</taxon>
        <taxon>Bacillati</taxon>
        <taxon>Bacillota</taxon>
        <taxon>Clostridia</taxon>
        <taxon>Eubacteriales</taxon>
        <taxon>Oscillospiraceae</taxon>
        <taxon>Pseudobacteroides</taxon>
    </lineage>
</organism>
<dbReference type="PANTHER" id="PTHR43867:SF2">
    <property type="entry name" value="CELLULOSE SYNTHASE CATALYTIC SUBUNIT A [UDP-FORMING]"/>
    <property type="match status" value="1"/>
</dbReference>
<dbReference type="EMBL" id="LGTC01000001">
    <property type="protein sequence ID" value="KNY28922.1"/>
    <property type="molecule type" value="Genomic_DNA"/>
</dbReference>
<dbReference type="GO" id="GO:0012505">
    <property type="term" value="C:endomembrane system"/>
    <property type="evidence" value="ECO:0007669"/>
    <property type="project" value="UniProtKB-SubCell"/>
</dbReference>
<dbReference type="SUPFAM" id="SSF141371">
    <property type="entry name" value="PilZ domain-like"/>
    <property type="match status" value="1"/>
</dbReference>
<keyword evidence="2" id="KW-0328">Glycosyltransferase</keyword>
<evidence type="ECO:0000259" key="9">
    <source>
        <dbReference type="Pfam" id="PF07238"/>
    </source>
</evidence>
<dbReference type="eggNOG" id="COG1215">
    <property type="taxonomic scope" value="Bacteria"/>
</dbReference>
<keyword evidence="4 7" id="KW-0812">Transmembrane</keyword>
<dbReference type="Pfam" id="PF00535">
    <property type="entry name" value="Glycos_transf_2"/>
    <property type="match status" value="1"/>
</dbReference>
<dbReference type="STRING" id="398512.Bccel_4196"/>
<keyword evidence="6 7" id="KW-0472">Membrane</keyword>
<protein>
    <submittedName>
        <fullName evidence="10">Type IV pilus assembly PilZ</fullName>
    </submittedName>
</protein>
<dbReference type="InterPro" id="IPR009875">
    <property type="entry name" value="PilZ_domain"/>
</dbReference>
<evidence type="ECO:0000256" key="1">
    <source>
        <dbReference type="ARBA" id="ARBA00004127"/>
    </source>
</evidence>
<dbReference type="Gene3D" id="2.40.10.220">
    <property type="entry name" value="predicted glycosyltransferase like domains"/>
    <property type="match status" value="1"/>
</dbReference>
<keyword evidence="5 7" id="KW-1133">Transmembrane helix</keyword>
<accession>A0A0L6JU18</accession>
<feature type="domain" description="Glycosyltransferase 2-like" evidence="8">
    <location>
        <begin position="98"/>
        <end position="261"/>
    </location>
</feature>
<feature type="transmembrane region" description="Helical" evidence="7">
    <location>
        <begin position="379"/>
        <end position="397"/>
    </location>
</feature>
<evidence type="ECO:0000313" key="11">
    <source>
        <dbReference type="Proteomes" id="UP000036923"/>
    </source>
</evidence>
<dbReference type="CDD" id="cd06421">
    <property type="entry name" value="CESA_CelA_like"/>
    <property type="match status" value="1"/>
</dbReference>
<sequence>MDPTCTKQQIQLLGSDHMFNIYNKKVIHLLVIITGIYIIYYMFWRVTETINYSALFFSLILLVAEFYGFINYFLFALMTKDIEKGERIPSSDGKSVDVFVPTYNEDLEVLEATMIGCVNMNYEHTTYVLDDGRRDEVAALAKQLGCIYLTRSDNRHAKAGNINEALKKTSGEFIVILDADMVPQPDLIEKTLGYFNDPKTAIVQMPQEFYNLDSVQHLSNTTNWHEQQLFYHVIQPGRNSINAPFWCGSPSIVRRSALESIGGVATESITEDFLTSIKLNGKGWNIKYHNEALAFGIAPQSIHAFNLQRLRWAQGAMKILKSKYNPLIAPGLSVKQRLAHFSAIFTYFESYQKLIYLLVPVIYLFTGSMPLKVNSGYEFLIHWAPCFLLLILTNKALGRGYFRFIAVEEYNILKMFTFIKASFSLFGSGHMTFRVTPKSVESSIRSKEKHEVYLHGIILTAILMSILFGTVNLLMGTFLSYASAACTVIAILWSGFNSYLLFTAIREVLRRIYYRQDYRFNVQLSSRFVELTGVQLHATVNDISRSGIGLTDVDANMIDSSGKIRICLPDGILDVTGLVEYNQVSGDGFKKIGIKFDHLSSEQRMRLFNFLYVTVPRYIYNSTNIYSNIEFLPDKDSTNDIVSYCDFDLGIEYLEGELVTVK</sequence>
<feature type="transmembrane region" description="Helical" evidence="7">
    <location>
        <begin position="354"/>
        <end position="373"/>
    </location>
</feature>
<gene>
    <name evidence="10" type="ORF">Bccel_4196</name>
</gene>
<dbReference type="Proteomes" id="UP000036923">
    <property type="component" value="Unassembled WGS sequence"/>
</dbReference>
<dbReference type="PATRIC" id="fig|398512.5.peg.4394"/>
<dbReference type="InterPro" id="IPR029044">
    <property type="entry name" value="Nucleotide-diphossugar_trans"/>
</dbReference>
<dbReference type="Pfam" id="PF03552">
    <property type="entry name" value="Cellulose_synt"/>
    <property type="match status" value="1"/>
</dbReference>
<feature type="transmembrane region" description="Helical" evidence="7">
    <location>
        <begin position="26"/>
        <end position="43"/>
    </location>
</feature>
<reference evidence="11" key="1">
    <citation type="submission" date="2015-07" db="EMBL/GenBank/DDBJ databases">
        <title>Near-Complete Genome Sequence of the Cellulolytic Bacterium Bacteroides (Pseudobacteroides) cellulosolvens ATCC 35603.</title>
        <authorList>
            <person name="Dassa B."/>
            <person name="Utturkar S.M."/>
            <person name="Klingeman D.M."/>
            <person name="Hurt R.A."/>
            <person name="Keller M."/>
            <person name="Xu J."/>
            <person name="Reddy Y.H.K."/>
            <person name="Borovok I."/>
            <person name="Grinberg I.R."/>
            <person name="Lamed R."/>
            <person name="Zhivin O."/>
            <person name="Bayer E.A."/>
            <person name="Brown S.D."/>
        </authorList>
    </citation>
    <scope>NUCLEOTIDE SEQUENCE [LARGE SCALE GENOMIC DNA]</scope>
    <source>
        <strain evidence="11">DSM 2933</strain>
    </source>
</reference>
<evidence type="ECO:0000259" key="8">
    <source>
        <dbReference type="Pfam" id="PF00535"/>
    </source>
</evidence>
<feature type="domain" description="PilZ" evidence="9">
    <location>
        <begin position="515"/>
        <end position="612"/>
    </location>
</feature>
<evidence type="ECO:0000256" key="2">
    <source>
        <dbReference type="ARBA" id="ARBA00022676"/>
    </source>
</evidence>
<dbReference type="Gene3D" id="3.90.550.10">
    <property type="entry name" value="Spore Coat Polysaccharide Biosynthesis Protein SpsA, Chain A"/>
    <property type="match status" value="1"/>
</dbReference>
<dbReference type="PANTHER" id="PTHR43867">
    <property type="entry name" value="CELLULOSE SYNTHASE CATALYTIC SUBUNIT A [UDP-FORMING]"/>
    <property type="match status" value="1"/>
</dbReference>
<dbReference type="SUPFAM" id="SSF53448">
    <property type="entry name" value="Nucleotide-diphospho-sugar transferases"/>
    <property type="match status" value="1"/>
</dbReference>
<comment type="subcellular location">
    <subcellularLocation>
        <location evidence="1">Endomembrane system</location>
        <topology evidence="1">Multi-pass membrane protein</topology>
    </subcellularLocation>
</comment>
<dbReference type="GO" id="GO:0030244">
    <property type="term" value="P:cellulose biosynthetic process"/>
    <property type="evidence" value="ECO:0007669"/>
    <property type="project" value="InterPro"/>
</dbReference>
<evidence type="ECO:0000256" key="3">
    <source>
        <dbReference type="ARBA" id="ARBA00022679"/>
    </source>
</evidence>
<evidence type="ECO:0000256" key="6">
    <source>
        <dbReference type="ARBA" id="ARBA00023136"/>
    </source>
</evidence>
<dbReference type="InterPro" id="IPR001173">
    <property type="entry name" value="Glyco_trans_2-like"/>
</dbReference>
<dbReference type="GO" id="GO:0005886">
    <property type="term" value="C:plasma membrane"/>
    <property type="evidence" value="ECO:0007669"/>
    <property type="project" value="TreeGrafter"/>
</dbReference>
<dbReference type="Pfam" id="PF07238">
    <property type="entry name" value="PilZ"/>
    <property type="match status" value="1"/>
</dbReference>